<feature type="region of interest" description="Disordered" evidence="4">
    <location>
        <begin position="623"/>
        <end position="698"/>
    </location>
</feature>
<organism evidence="6">
    <name type="scientific">Chaetoceros debilis</name>
    <dbReference type="NCBI Taxonomy" id="122233"/>
    <lineage>
        <taxon>Eukaryota</taxon>
        <taxon>Sar</taxon>
        <taxon>Stramenopiles</taxon>
        <taxon>Ochrophyta</taxon>
        <taxon>Bacillariophyta</taxon>
        <taxon>Coscinodiscophyceae</taxon>
        <taxon>Chaetocerotophycidae</taxon>
        <taxon>Chaetocerotales</taxon>
        <taxon>Chaetocerotaceae</taxon>
        <taxon>Chaetoceros</taxon>
    </lineage>
</organism>
<proteinExistence type="predicted"/>
<name>A0A7S3Q569_9STRA</name>
<keyword evidence="3" id="KW-0175">Coiled coil</keyword>
<feature type="compositionally biased region" description="Basic and acidic residues" evidence="4">
    <location>
        <begin position="673"/>
        <end position="695"/>
    </location>
</feature>
<feature type="region of interest" description="Disordered" evidence="4">
    <location>
        <begin position="878"/>
        <end position="916"/>
    </location>
</feature>
<dbReference type="PROSITE" id="PS50014">
    <property type="entry name" value="BROMODOMAIN_2"/>
    <property type="match status" value="1"/>
</dbReference>
<feature type="compositionally biased region" description="Acidic residues" evidence="4">
    <location>
        <begin position="882"/>
        <end position="891"/>
    </location>
</feature>
<feature type="compositionally biased region" description="Basic and acidic residues" evidence="4">
    <location>
        <begin position="642"/>
        <end position="666"/>
    </location>
</feature>
<feature type="region of interest" description="Disordered" evidence="4">
    <location>
        <begin position="549"/>
        <end position="582"/>
    </location>
</feature>
<sequence length="916" mass="103146">MQAPEESIAEVEEAVAEVEQSSSVIAVESSPIVTQASKRKKRASTGAASTKKNTKKTPAKRSPKKSAIIQLDSGSQPNLEVEVPDITEEEYANLDEVMTQFCKVPLLAEFSRPVSLLHPELSPIYHKVVDNPIDLGKVCRAIRRRQYKNARQVCIDIWRIFSNCVKYHTHPVTREGAIPSFVSIANHLREYFNALWMEHMFPSEIPVVEKSKDSSLIALKNAEEQRMEFRKGRLNSVLTVVLSSKLQEKAIEAIETFIEIEGRVDALDKDPISDGGDEDDEDTTVQAIKSVFEALSQLTDRLQSVSKSDYEYTVESFMTDVKRCYSDEVFEDIPWLTVKFEKRLDRLVGKLLVPLNEVSCRGVNQSSVWGCMAAAIWARETTKRPYWPALVLGIMAPEDQKEDWHEFLTSRNEERLPEKLQAGLQTGKKKALQAIARQNSGNAERMSYFLVEFLGTHEFIWVKEADIIENFDPDEDVNQQLATGNVTKRKKSSLRGQTAANAKMLQKATDEGRWALEEFEMLLNDPCGDQMDLELDEEEEEENFTFPFLCESDDEADEADNGLSPKDGSKANDYNSPTGGVPGIDEINELIATDGKLDYTAEGRKNAKKRAAALKKQKAAEAKKTAAEAKKKKAAKGGKARATKDESKSAKQGDAELKKEQKELEKRRKKRGRERERLIKEEEKKAKKSKTERSSVVRRGRKLGIADKRGRAANIVRGYINNMALKDMMNGLCLGGVTTLSAANVEASGFLGLALAFRAAAGELAMPNNEDNPSSIKPWDHIDVEKPLKSEERCEKLENQIELLEQAMKKLDEDDDKRRKLTEIAQKERIDRDAAIEDAEKVARQNDMPKRKVSIKRKISIEENLKKEDEDIETKCVKVGDGDDLDSDQENVDSKFDDTEDMLLDTDTIKEDDPED</sequence>
<evidence type="ECO:0000313" key="6">
    <source>
        <dbReference type="EMBL" id="CAE0466071.1"/>
    </source>
</evidence>
<dbReference type="SMART" id="SM00297">
    <property type="entry name" value="BROMO"/>
    <property type="match status" value="1"/>
</dbReference>
<dbReference type="Pfam" id="PF00439">
    <property type="entry name" value="Bromodomain"/>
    <property type="match status" value="1"/>
</dbReference>
<dbReference type="CDD" id="cd04369">
    <property type="entry name" value="Bromodomain"/>
    <property type="match status" value="1"/>
</dbReference>
<evidence type="ECO:0000256" key="4">
    <source>
        <dbReference type="SAM" id="MobiDB-lite"/>
    </source>
</evidence>
<evidence type="ECO:0000256" key="3">
    <source>
        <dbReference type="SAM" id="Coils"/>
    </source>
</evidence>
<dbReference type="InterPro" id="IPR036427">
    <property type="entry name" value="Bromodomain-like_sf"/>
</dbReference>
<gene>
    <name evidence="6" type="ORF">CDEB00056_LOCUS10923</name>
</gene>
<dbReference type="InterPro" id="IPR001487">
    <property type="entry name" value="Bromodomain"/>
</dbReference>
<feature type="compositionally biased region" description="Acidic residues" evidence="4">
    <location>
        <begin position="551"/>
        <end position="560"/>
    </location>
</feature>
<feature type="compositionally biased region" description="Basic and acidic residues" evidence="4">
    <location>
        <begin position="907"/>
        <end position="916"/>
    </location>
</feature>
<evidence type="ECO:0000259" key="5">
    <source>
        <dbReference type="PROSITE" id="PS50014"/>
    </source>
</evidence>
<feature type="coiled-coil region" evidence="3">
    <location>
        <begin position="794"/>
        <end position="824"/>
    </location>
</feature>
<keyword evidence="1 2" id="KW-0103">Bromodomain</keyword>
<feature type="compositionally biased region" description="Basic residues" evidence="4">
    <location>
        <begin position="52"/>
        <end position="64"/>
    </location>
</feature>
<protein>
    <recommendedName>
        <fullName evidence="5">Bromo domain-containing protein</fullName>
    </recommendedName>
</protein>
<dbReference type="Gene3D" id="2.30.30.140">
    <property type="match status" value="1"/>
</dbReference>
<evidence type="ECO:0000256" key="2">
    <source>
        <dbReference type="PROSITE-ProRule" id="PRU00035"/>
    </source>
</evidence>
<feature type="compositionally biased region" description="Basic residues" evidence="4">
    <location>
        <begin position="630"/>
        <end position="641"/>
    </location>
</feature>
<dbReference type="EMBL" id="HBIO01014102">
    <property type="protein sequence ID" value="CAE0466071.1"/>
    <property type="molecule type" value="Transcribed_RNA"/>
</dbReference>
<evidence type="ECO:0000256" key="1">
    <source>
        <dbReference type="ARBA" id="ARBA00023117"/>
    </source>
</evidence>
<accession>A0A7S3Q569</accession>
<feature type="domain" description="Bromo" evidence="5">
    <location>
        <begin position="102"/>
        <end position="168"/>
    </location>
</feature>
<dbReference type="AlphaFoldDB" id="A0A7S3Q569"/>
<dbReference type="Gene3D" id="1.20.920.10">
    <property type="entry name" value="Bromodomain-like"/>
    <property type="match status" value="1"/>
</dbReference>
<dbReference type="SUPFAM" id="SSF47370">
    <property type="entry name" value="Bromodomain"/>
    <property type="match status" value="1"/>
</dbReference>
<reference evidence="6" key="1">
    <citation type="submission" date="2021-01" db="EMBL/GenBank/DDBJ databases">
        <authorList>
            <person name="Corre E."/>
            <person name="Pelletier E."/>
            <person name="Niang G."/>
            <person name="Scheremetjew M."/>
            <person name="Finn R."/>
            <person name="Kale V."/>
            <person name="Holt S."/>
            <person name="Cochrane G."/>
            <person name="Meng A."/>
            <person name="Brown T."/>
            <person name="Cohen L."/>
        </authorList>
    </citation>
    <scope>NUCLEOTIDE SEQUENCE</scope>
    <source>
        <strain evidence="6">MM31A-1</strain>
    </source>
</reference>
<feature type="region of interest" description="Disordered" evidence="4">
    <location>
        <begin position="29"/>
        <end position="71"/>
    </location>
</feature>